<name>A0A2G8RIU4_9RHOB</name>
<proteinExistence type="predicted"/>
<dbReference type="Gene3D" id="3.40.50.2000">
    <property type="entry name" value="Glycogen Phosphorylase B"/>
    <property type="match status" value="1"/>
</dbReference>
<accession>A0A2G8RIU4</accession>
<dbReference type="AlphaFoldDB" id="A0A2G8RIU4"/>
<evidence type="ECO:0000313" key="1">
    <source>
        <dbReference type="EMBL" id="PIL20998.1"/>
    </source>
</evidence>
<dbReference type="Proteomes" id="UP000231259">
    <property type="component" value="Unassembled WGS sequence"/>
</dbReference>
<gene>
    <name evidence="1" type="ORF">P775_06415</name>
</gene>
<dbReference type="EMBL" id="AWWI01000048">
    <property type="protein sequence ID" value="PIL20998.1"/>
    <property type="molecule type" value="Genomic_DNA"/>
</dbReference>
<reference evidence="1 2" key="1">
    <citation type="submission" date="2013-09" db="EMBL/GenBank/DDBJ databases">
        <title>Genome sequencing of Phaeobacter antarcticus sp. nov. SM1211.</title>
        <authorList>
            <person name="Zhang X.-Y."/>
            <person name="Liu C."/>
            <person name="Chen X.-L."/>
            <person name="Xie B.-B."/>
            <person name="Qin Q.-L."/>
            <person name="Rong J.-C."/>
            <person name="Zhang Y.-Z."/>
        </authorList>
    </citation>
    <scope>NUCLEOTIDE SEQUENCE [LARGE SCALE GENOMIC DNA]</scope>
    <source>
        <strain evidence="1 2">SM1211</strain>
    </source>
</reference>
<dbReference type="SUPFAM" id="SSF53756">
    <property type="entry name" value="UDP-Glycosyltransferase/glycogen phosphorylase"/>
    <property type="match status" value="1"/>
</dbReference>
<protein>
    <recommendedName>
        <fullName evidence="3">Glycosyl transferase family 1 domain-containing protein</fullName>
    </recommendedName>
</protein>
<evidence type="ECO:0008006" key="3">
    <source>
        <dbReference type="Google" id="ProtNLM"/>
    </source>
</evidence>
<keyword evidence="2" id="KW-1185">Reference proteome</keyword>
<organism evidence="1 2">
    <name type="scientific">Puniceibacterium antarcticum</name>
    <dbReference type="NCBI Taxonomy" id="1206336"/>
    <lineage>
        <taxon>Bacteria</taxon>
        <taxon>Pseudomonadati</taxon>
        <taxon>Pseudomonadota</taxon>
        <taxon>Alphaproteobacteria</taxon>
        <taxon>Rhodobacterales</taxon>
        <taxon>Paracoccaceae</taxon>
        <taxon>Puniceibacterium</taxon>
    </lineage>
</organism>
<sequence>MASSAARLLRDPGEAAQLAQAARRSAAERFSLARHLAQVLAIYDRVTDTG</sequence>
<evidence type="ECO:0000313" key="2">
    <source>
        <dbReference type="Proteomes" id="UP000231259"/>
    </source>
</evidence>
<comment type="caution">
    <text evidence="1">The sequence shown here is derived from an EMBL/GenBank/DDBJ whole genome shotgun (WGS) entry which is preliminary data.</text>
</comment>